<dbReference type="NCBIfam" id="TIGR02532">
    <property type="entry name" value="IV_pilin_GFxxxE"/>
    <property type="match status" value="1"/>
</dbReference>
<dbReference type="Pfam" id="PF07963">
    <property type="entry name" value="N_methyl"/>
    <property type="match status" value="1"/>
</dbReference>
<evidence type="ECO:0000313" key="2">
    <source>
        <dbReference type="EMBL" id="OGZ58665.1"/>
    </source>
</evidence>
<keyword evidence="1" id="KW-0812">Transmembrane</keyword>
<keyword evidence="1" id="KW-0472">Membrane</keyword>
<dbReference type="SUPFAM" id="SSF54523">
    <property type="entry name" value="Pili subunits"/>
    <property type="match status" value="1"/>
</dbReference>
<dbReference type="AlphaFoldDB" id="A0A1G2H850"/>
<dbReference type="STRING" id="1802158.A2827_03365"/>
<protein>
    <recommendedName>
        <fullName evidence="4">Type II secretion system protein GspI C-terminal domain-containing protein</fullName>
    </recommendedName>
</protein>
<accession>A0A1G2H850</accession>
<organism evidence="2 3">
    <name type="scientific">Candidatus Spechtbacteria bacterium RIFCSPHIGHO2_01_FULL_43_30</name>
    <dbReference type="NCBI Taxonomy" id="1802158"/>
    <lineage>
        <taxon>Bacteria</taxon>
        <taxon>Candidatus Spechtiibacteriota</taxon>
    </lineage>
</organism>
<evidence type="ECO:0008006" key="4">
    <source>
        <dbReference type="Google" id="ProtNLM"/>
    </source>
</evidence>
<comment type="caution">
    <text evidence="2">The sequence shown here is derived from an EMBL/GenBank/DDBJ whole genome shotgun (WGS) entry which is preliminary data.</text>
</comment>
<dbReference type="Proteomes" id="UP000177932">
    <property type="component" value="Unassembled WGS sequence"/>
</dbReference>
<evidence type="ECO:0000256" key="1">
    <source>
        <dbReference type="SAM" id="Phobius"/>
    </source>
</evidence>
<dbReference type="InterPro" id="IPR012902">
    <property type="entry name" value="N_methyl_site"/>
</dbReference>
<keyword evidence="1" id="KW-1133">Transmembrane helix</keyword>
<gene>
    <name evidence="2" type="ORF">A2827_03365</name>
</gene>
<proteinExistence type="predicted"/>
<dbReference type="EMBL" id="MHOD01000002">
    <property type="protein sequence ID" value="OGZ58665.1"/>
    <property type="molecule type" value="Genomic_DNA"/>
</dbReference>
<dbReference type="InterPro" id="IPR045584">
    <property type="entry name" value="Pilin-like"/>
</dbReference>
<name>A0A1G2H850_9BACT</name>
<sequence length="173" mass="19324">MLKAKFNKGFTLIELSIAVFVLAVGISGMLALINRLVISGTQIQQQLIASGLAQEGIEVTHNIRNTNWIQDKDWNEGLDKSGCSTSPLDTSNCPILATVNFDSSSISENSDPDDWELPWDGSNYKHSSGGIFSRHLEISYDSDDDGDIFMRVKSIVDWRGKSFETEELLYDWE</sequence>
<feature type="transmembrane region" description="Helical" evidence="1">
    <location>
        <begin position="12"/>
        <end position="33"/>
    </location>
</feature>
<reference evidence="2 3" key="1">
    <citation type="journal article" date="2016" name="Nat. Commun.">
        <title>Thousands of microbial genomes shed light on interconnected biogeochemical processes in an aquifer system.</title>
        <authorList>
            <person name="Anantharaman K."/>
            <person name="Brown C.T."/>
            <person name="Hug L.A."/>
            <person name="Sharon I."/>
            <person name="Castelle C.J."/>
            <person name="Probst A.J."/>
            <person name="Thomas B.C."/>
            <person name="Singh A."/>
            <person name="Wilkins M.J."/>
            <person name="Karaoz U."/>
            <person name="Brodie E.L."/>
            <person name="Williams K.H."/>
            <person name="Hubbard S.S."/>
            <person name="Banfield J.F."/>
        </authorList>
    </citation>
    <scope>NUCLEOTIDE SEQUENCE [LARGE SCALE GENOMIC DNA]</scope>
</reference>
<evidence type="ECO:0000313" key="3">
    <source>
        <dbReference type="Proteomes" id="UP000177932"/>
    </source>
</evidence>